<name>A0A0F5Y870_9CYAN</name>
<evidence type="ECO:0000313" key="4">
    <source>
        <dbReference type="Proteomes" id="UP000033607"/>
    </source>
</evidence>
<dbReference type="OrthoDB" id="524102at2"/>
<keyword evidence="2" id="KW-0472">Membrane</keyword>
<gene>
    <name evidence="3" type="ORF">WN50_30975</name>
</gene>
<keyword evidence="2" id="KW-1133">Transmembrane helix</keyword>
<keyword evidence="2" id="KW-0812">Transmembrane</keyword>
<dbReference type="Proteomes" id="UP000033607">
    <property type="component" value="Unassembled WGS sequence"/>
</dbReference>
<evidence type="ECO:0000256" key="1">
    <source>
        <dbReference type="SAM" id="MobiDB-lite"/>
    </source>
</evidence>
<accession>A0A0F5Y870</accession>
<dbReference type="RefSeq" id="WP_046282479.1">
    <property type="nucleotide sequence ID" value="NZ_LATL02000120.1"/>
</dbReference>
<feature type="transmembrane region" description="Helical" evidence="2">
    <location>
        <begin position="382"/>
        <end position="404"/>
    </location>
</feature>
<evidence type="ECO:0000256" key="2">
    <source>
        <dbReference type="SAM" id="Phobius"/>
    </source>
</evidence>
<comment type="caution">
    <text evidence="3">The sequence shown here is derived from an EMBL/GenBank/DDBJ whole genome shotgun (WGS) entry which is preliminary data.</text>
</comment>
<feature type="compositionally biased region" description="Low complexity" evidence="1">
    <location>
        <begin position="895"/>
        <end position="906"/>
    </location>
</feature>
<evidence type="ECO:0000313" key="3">
    <source>
        <dbReference type="EMBL" id="KKD34415.1"/>
    </source>
</evidence>
<dbReference type="EMBL" id="LATL02000120">
    <property type="protein sequence ID" value="KKD34415.1"/>
    <property type="molecule type" value="Genomic_DNA"/>
</dbReference>
<organism evidence="3 4">
    <name type="scientific">Limnoraphis robusta CS-951</name>
    <dbReference type="NCBI Taxonomy" id="1637645"/>
    <lineage>
        <taxon>Bacteria</taxon>
        <taxon>Bacillati</taxon>
        <taxon>Cyanobacteriota</taxon>
        <taxon>Cyanophyceae</taxon>
        <taxon>Oscillatoriophycideae</taxon>
        <taxon>Oscillatoriales</taxon>
        <taxon>Sirenicapillariaceae</taxon>
        <taxon>Limnoraphis</taxon>
    </lineage>
</organism>
<sequence>MQSTRTPIFIQEDQSQKSLNIWRGSTEKYRLTVTNSDNQELLIVVWIKANDARSKPIERWCTIIDDKSSVNNRLRLKPDESISIELQFEVPQQAAPGTYYYTIFAEAPEQYPDQVFRRPQQLRVRLDRETIWDYEPEFILPVTNPNKPYELQAGEEVEIPIQVKNRSKLVDRFYIICPDLEPDWYDVRYPEVNTNLPGLIRETDGLELNPEDPPAEIKLILHPPKYTPAGNYFPTIQLISKNNESQLIIRVFYLLILPDYQLPCTLQPTKNKVKQGEADFEIALTNEGNTKRYLILTTNFIRQEKLWNYSFSPTSDVRLFPSKSKTITLQVQRKGWRWRRLIPRPALELPFEIEIEDAQNLPLDRESLQGILIWDKSPWWHLWLLILLAFCILAGTAFAIWWNYFKMPPLPKISEFSTLKPTRKYNEGEPIKIEWEVSHPQQLDKLVLTRIDSQGSRELKNYPFLDGKPNFSDDVRKNSEPCQLNEDEKITRCSLTMAPPSPNKYTLEIETFPKPINELFRKRSSNEASDSSRTDTIEIIPKPEPLLSQINEITSPKSAYSKVQQEEIVLQFDIKNQSQLAQLDIITQGSDQVIRTASYVKDLENTQLKPKDVRNIWGDLVCEVGEKPEDLSCQWSLNTRLIEPGNYTFKVEVYSLSNPKEPSDSQPLQNTIIVQPEPLPELEQFTISKAVYEEAQKEPIKLNWVIQNPNQVQEFIISAQSQTGSTQEIQRYQYPSQVSQFCSIPATVDLPLVCRDVPTTTLPPGEYTFQLDVIPKKSEETANITRTSPPVKVRPTPIEIEFKVNDQSITQPVENFPPIAISKGGAPVFIQLAWKVEGGEGIKVELNPLVGVVQPEGSMTYTISQAPLAETITLQVTNSLGEQETRSIVIQTYESNSSSPSQFSFPKTGELETPESELIQPLPSEPSRLEPLEIPPQPD</sequence>
<reference evidence="3 4" key="1">
    <citation type="submission" date="2015-06" db="EMBL/GenBank/DDBJ databases">
        <title>Draft genome assembly of filamentous brackish cyanobacterium Limnoraphis robusta strain CS-951.</title>
        <authorList>
            <person name="Willis A."/>
            <person name="Parks M."/>
            <person name="Burford M.A."/>
        </authorList>
    </citation>
    <scope>NUCLEOTIDE SEQUENCE [LARGE SCALE GENOMIC DNA]</scope>
    <source>
        <strain evidence="3 4">CS-951</strain>
    </source>
</reference>
<protein>
    <submittedName>
        <fullName evidence="3">Uncharacterized protein</fullName>
    </submittedName>
</protein>
<dbReference type="AlphaFoldDB" id="A0A0F5Y870"/>
<proteinExistence type="predicted"/>
<feature type="region of interest" description="Disordered" evidence="1">
    <location>
        <begin position="893"/>
        <end position="939"/>
    </location>
</feature>